<dbReference type="PANTHER" id="PTHR47723:SF19">
    <property type="entry name" value="POLYNUCLEOTIDYL TRANSFERASE, RIBONUCLEASE H-LIKE SUPERFAMILY PROTEIN"/>
    <property type="match status" value="1"/>
</dbReference>
<keyword evidence="1" id="KW-0472">Membrane</keyword>
<dbReference type="PROSITE" id="PS50879">
    <property type="entry name" value="RNASE_H_1"/>
    <property type="match status" value="1"/>
</dbReference>
<dbReference type="GO" id="GO:0003676">
    <property type="term" value="F:nucleic acid binding"/>
    <property type="evidence" value="ECO:0007669"/>
    <property type="project" value="InterPro"/>
</dbReference>
<dbReference type="GO" id="GO:0004523">
    <property type="term" value="F:RNA-DNA hybrid ribonuclease activity"/>
    <property type="evidence" value="ECO:0007669"/>
    <property type="project" value="InterPro"/>
</dbReference>
<dbReference type="InterPro" id="IPR002156">
    <property type="entry name" value="RNaseH_domain"/>
</dbReference>
<gene>
    <name evidence="3" type="ORF">RIF29_21693</name>
</gene>
<dbReference type="InterPro" id="IPR053151">
    <property type="entry name" value="RNase_H-like"/>
</dbReference>
<evidence type="ECO:0000313" key="4">
    <source>
        <dbReference type="Proteomes" id="UP001372338"/>
    </source>
</evidence>
<keyword evidence="1" id="KW-1133">Transmembrane helix</keyword>
<dbReference type="PANTHER" id="PTHR47723">
    <property type="entry name" value="OS05G0353850 PROTEIN"/>
    <property type="match status" value="1"/>
</dbReference>
<feature type="transmembrane region" description="Helical" evidence="1">
    <location>
        <begin position="207"/>
        <end position="227"/>
    </location>
</feature>
<evidence type="ECO:0000256" key="1">
    <source>
        <dbReference type="SAM" id="Phobius"/>
    </source>
</evidence>
<dbReference type="Pfam" id="PF13966">
    <property type="entry name" value="zf-RVT"/>
    <property type="match status" value="1"/>
</dbReference>
<comment type="caution">
    <text evidence="3">The sequence shown here is derived from an EMBL/GenBank/DDBJ whole genome shotgun (WGS) entry which is preliminary data.</text>
</comment>
<evidence type="ECO:0000259" key="2">
    <source>
        <dbReference type="PROSITE" id="PS50879"/>
    </source>
</evidence>
<evidence type="ECO:0000313" key="3">
    <source>
        <dbReference type="EMBL" id="KAK7268980.1"/>
    </source>
</evidence>
<dbReference type="Pfam" id="PF13456">
    <property type="entry name" value="RVT_3"/>
    <property type="match status" value="1"/>
</dbReference>
<organism evidence="3 4">
    <name type="scientific">Crotalaria pallida</name>
    <name type="common">Smooth rattlebox</name>
    <name type="synonym">Crotalaria striata</name>
    <dbReference type="NCBI Taxonomy" id="3830"/>
    <lineage>
        <taxon>Eukaryota</taxon>
        <taxon>Viridiplantae</taxon>
        <taxon>Streptophyta</taxon>
        <taxon>Embryophyta</taxon>
        <taxon>Tracheophyta</taxon>
        <taxon>Spermatophyta</taxon>
        <taxon>Magnoliopsida</taxon>
        <taxon>eudicotyledons</taxon>
        <taxon>Gunneridae</taxon>
        <taxon>Pentapetalae</taxon>
        <taxon>rosids</taxon>
        <taxon>fabids</taxon>
        <taxon>Fabales</taxon>
        <taxon>Fabaceae</taxon>
        <taxon>Papilionoideae</taxon>
        <taxon>50 kb inversion clade</taxon>
        <taxon>genistoids sensu lato</taxon>
        <taxon>core genistoids</taxon>
        <taxon>Crotalarieae</taxon>
        <taxon>Crotalaria</taxon>
    </lineage>
</organism>
<dbReference type="CDD" id="cd06222">
    <property type="entry name" value="RNase_H_like"/>
    <property type="match status" value="1"/>
</dbReference>
<dbReference type="EMBL" id="JAYWIO010000004">
    <property type="protein sequence ID" value="KAK7268980.1"/>
    <property type="molecule type" value="Genomic_DNA"/>
</dbReference>
<dbReference type="Proteomes" id="UP001372338">
    <property type="component" value="Unassembled WGS sequence"/>
</dbReference>
<dbReference type="InterPro" id="IPR012337">
    <property type="entry name" value="RNaseH-like_sf"/>
</dbReference>
<keyword evidence="1" id="KW-0812">Transmembrane</keyword>
<feature type="domain" description="RNase H type-1" evidence="2">
    <location>
        <begin position="278"/>
        <end position="372"/>
    </location>
</feature>
<protein>
    <recommendedName>
        <fullName evidence="2">RNase H type-1 domain-containing protein</fullName>
    </recommendedName>
</protein>
<dbReference type="SUPFAM" id="SSF53098">
    <property type="entry name" value="Ribonuclease H-like"/>
    <property type="match status" value="1"/>
</dbReference>
<reference evidence="3 4" key="1">
    <citation type="submission" date="2024-01" db="EMBL/GenBank/DDBJ databases">
        <title>The genomes of 5 underutilized Papilionoideae crops provide insights into root nodulation and disease resistanc.</title>
        <authorList>
            <person name="Yuan L."/>
        </authorList>
    </citation>
    <scope>NUCLEOTIDE SEQUENCE [LARGE SCALE GENOMIC DNA]</scope>
    <source>
        <strain evidence="3">ZHUSHIDOU_FW_LH</strain>
        <tissue evidence="3">Leaf</tissue>
    </source>
</reference>
<proteinExistence type="predicted"/>
<dbReference type="InterPro" id="IPR044730">
    <property type="entry name" value="RNase_H-like_dom_plant"/>
</dbReference>
<dbReference type="InterPro" id="IPR026960">
    <property type="entry name" value="RVT-Znf"/>
</dbReference>
<name>A0AAN9F7X4_CROPI</name>
<dbReference type="AlphaFoldDB" id="A0AAN9F7X4"/>
<dbReference type="InterPro" id="IPR036397">
    <property type="entry name" value="RNaseH_sf"/>
</dbReference>
<accession>A0AAN9F7X4</accession>
<sequence>MKAKSKLADGFKLKVGAGDLSFFFDTWIGHEPLCQQVPWVAIQDTALKVRDVWRQGDWQFHDVYTILPLDIQRQLSSSGIMINESVPDCITWKGDQSGIYTVKSGYAWLINHTQIQQDSSSWSWIWKIKVPQKLNFFLWLVCHEAIPTNVLRRQRHFSSLDVCGRCGNAAECIFHCLRDCWKVNSVWRGIGLEGVDWFWKSQPVMQWVKICVSNLGVTFIIVLWWVWRARCSECMAKEIILDSDVLLLASRMQADIQRSFGVESLKYKEPRWVSWTPILEGVVINVDGSAFGNPGRAGYGGLIRSNIGEWICGFAGYFGISNNIHMELLAILHGLELAWSRGFRNVECRSDCLEALSLVQGAQNRFIFMQPS</sequence>
<keyword evidence="4" id="KW-1185">Reference proteome</keyword>
<dbReference type="Gene3D" id="3.30.420.10">
    <property type="entry name" value="Ribonuclease H-like superfamily/Ribonuclease H"/>
    <property type="match status" value="1"/>
</dbReference>